<dbReference type="RefSeq" id="WP_111356266.1">
    <property type="nucleotide sequence ID" value="NZ_NHSK01000074.1"/>
</dbReference>
<feature type="domain" description="HNH nuclease" evidence="1">
    <location>
        <begin position="15"/>
        <end position="69"/>
    </location>
</feature>
<dbReference type="Gene3D" id="1.10.30.50">
    <property type="match status" value="1"/>
</dbReference>
<protein>
    <recommendedName>
        <fullName evidence="1">HNH nuclease domain-containing protein</fullName>
    </recommendedName>
</protein>
<dbReference type="AlphaFoldDB" id="A0A327KRW7"/>
<evidence type="ECO:0000313" key="2">
    <source>
        <dbReference type="EMBL" id="RAI40433.1"/>
    </source>
</evidence>
<dbReference type="OrthoDB" id="7993590at2"/>
<comment type="caution">
    <text evidence="2">The sequence shown here is derived from an EMBL/GenBank/DDBJ whole genome shotgun (WGS) entry which is preliminary data.</text>
</comment>
<dbReference type="SMART" id="SM00507">
    <property type="entry name" value="HNHc"/>
    <property type="match status" value="1"/>
</dbReference>
<accession>A0A327KRW7</accession>
<reference evidence="2 3" key="1">
    <citation type="submission" date="2017-07" db="EMBL/GenBank/DDBJ databases">
        <title>Draft Genome Sequences of Select Purple Nonsulfur Bacteria.</title>
        <authorList>
            <person name="Lasarre B."/>
            <person name="Mckinlay J.B."/>
        </authorList>
    </citation>
    <scope>NUCLEOTIDE SEQUENCE [LARGE SCALE GENOMIC DNA]</scope>
    <source>
        <strain evidence="2 3">DSM 11907</strain>
    </source>
</reference>
<keyword evidence="3" id="KW-1185">Reference proteome</keyword>
<proteinExistence type="predicted"/>
<dbReference type="EMBL" id="NPEU01000041">
    <property type="protein sequence ID" value="RAI40433.1"/>
    <property type="molecule type" value="Genomic_DNA"/>
</dbReference>
<gene>
    <name evidence="2" type="ORF">CH338_06215</name>
</gene>
<sequence length="121" mass="13263">MTDVSTTQRRKLSPRERLAIFERAGGVCCCCGGKIEAGDGWIVEHPTALGLGGSDDRGELRPAHKACADAKTYGPDGDLATIARAKRRKAKHLGIRKPSRFPCSRDSRWKKRMDGSVVLRD</sequence>
<evidence type="ECO:0000313" key="3">
    <source>
        <dbReference type="Proteomes" id="UP000248863"/>
    </source>
</evidence>
<organism evidence="2 3">
    <name type="scientific">Rhodoplanes elegans</name>
    <dbReference type="NCBI Taxonomy" id="29408"/>
    <lineage>
        <taxon>Bacteria</taxon>
        <taxon>Pseudomonadati</taxon>
        <taxon>Pseudomonadota</taxon>
        <taxon>Alphaproteobacteria</taxon>
        <taxon>Hyphomicrobiales</taxon>
        <taxon>Nitrobacteraceae</taxon>
        <taxon>Rhodoplanes</taxon>
    </lineage>
</organism>
<name>A0A327KRW7_9BRAD</name>
<evidence type="ECO:0000259" key="1">
    <source>
        <dbReference type="SMART" id="SM00507"/>
    </source>
</evidence>
<dbReference type="Proteomes" id="UP000248863">
    <property type="component" value="Unassembled WGS sequence"/>
</dbReference>
<dbReference type="InterPro" id="IPR003615">
    <property type="entry name" value="HNH_nuc"/>
</dbReference>